<dbReference type="EMBL" id="GECZ01015078">
    <property type="protein sequence ID" value="JAS54691.1"/>
    <property type="molecule type" value="Transcribed_RNA"/>
</dbReference>
<organism evidence="1">
    <name type="scientific">Cuerna arida</name>
    <dbReference type="NCBI Taxonomy" id="1464854"/>
    <lineage>
        <taxon>Eukaryota</taxon>
        <taxon>Metazoa</taxon>
        <taxon>Ecdysozoa</taxon>
        <taxon>Arthropoda</taxon>
        <taxon>Hexapoda</taxon>
        <taxon>Insecta</taxon>
        <taxon>Pterygota</taxon>
        <taxon>Neoptera</taxon>
        <taxon>Paraneoptera</taxon>
        <taxon>Hemiptera</taxon>
        <taxon>Auchenorrhyncha</taxon>
        <taxon>Membracoidea</taxon>
        <taxon>Cicadellidae</taxon>
        <taxon>Cicadellinae</taxon>
        <taxon>Proconiini</taxon>
        <taxon>Cuerna</taxon>
    </lineage>
</organism>
<dbReference type="InterPro" id="IPR019321">
    <property type="entry name" value="Nucleoporin_Nup88"/>
</dbReference>
<feature type="non-terminal residue" evidence="1">
    <location>
        <position position="1"/>
    </location>
</feature>
<reference evidence="1" key="1">
    <citation type="submission" date="2015-11" db="EMBL/GenBank/DDBJ databases">
        <title>De novo transcriptome assembly of four potential Pierce s Disease insect vectors from Arizona vineyards.</title>
        <authorList>
            <person name="Tassone E.E."/>
        </authorList>
    </citation>
    <scope>NUCLEOTIDE SEQUENCE</scope>
</reference>
<dbReference type="AlphaFoldDB" id="A0A1B6FX45"/>
<name>A0A1B6FX45_9HEMI</name>
<dbReference type="Pfam" id="PF10168">
    <property type="entry name" value="Nup88"/>
    <property type="match status" value="1"/>
</dbReference>
<accession>A0A1B6FX45</accession>
<feature type="non-terminal residue" evidence="1">
    <location>
        <position position="189"/>
    </location>
</feature>
<protein>
    <submittedName>
        <fullName evidence="1">Uncharacterized protein</fullName>
    </submittedName>
</protein>
<evidence type="ECO:0000313" key="1">
    <source>
        <dbReference type="EMBL" id="JAS54691.1"/>
    </source>
</evidence>
<sequence length="189" mass="21646">NGLIFAFDPIHRNILVTRASSFINQTSEKYQVYRPSAIMYGDPDLLRVNESTTKAAIRTDQSLFIMDLPHVYHCCLLPPTANNITKSRVWLVRPEYADEPTFFDRALQVRWHPVQSCHLIVLFIDNYLRLIDVQTQIILNILSLGRHPTSNPLSTVIPLGEHAVDFAFVWQVNETVNDGTAEDQQIMLI</sequence>
<gene>
    <name evidence="1" type="ORF">g.1671</name>
</gene>
<proteinExistence type="predicted"/>